<feature type="domain" description="UspA" evidence="3">
    <location>
        <begin position="1"/>
        <end position="142"/>
    </location>
</feature>
<evidence type="ECO:0000259" key="3">
    <source>
        <dbReference type="Pfam" id="PF00582"/>
    </source>
</evidence>
<reference evidence="4 5" key="1">
    <citation type="submission" date="2019-08" db="EMBL/GenBank/DDBJ databases">
        <title>Genome of Vicingus serpentipes NCIMB 15042.</title>
        <authorList>
            <person name="Bowman J.P."/>
        </authorList>
    </citation>
    <scope>NUCLEOTIDE SEQUENCE [LARGE SCALE GENOMIC DNA]</scope>
    <source>
        <strain evidence="4 5">NCIMB 15042</strain>
    </source>
</reference>
<comment type="similarity">
    <text evidence="1 2">Belongs to the universal stress protein A family.</text>
</comment>
<comment type="caution">
    <text evidence="4">The sequence shown here is derived from an EMBL/GenBank/DDBJ whole genome shotgun (WGS) entry which is preliminary data.</text>
</comment>
<dbReference type="AlphaFoldDB" id="A0A5C6RR28"/>
<keyword evidence="2" id="KW-0963">Cytoplasm</keyword>
<proteinExistence type="inferred from homology"/>
<accession>A0A5C6RR28</accession>
<dbReference type="InterPro" id="IPR014729">
    <property type="entry name" value="Rossmann-like_a/b/a_fold"/>
</dbReference>
<dbReference type="Proteomes" id="UP000321721">
    <property type="component" value="Unassembled WGS sequence"/>
</dbReference>
<dbReference type="OrthoDB" id="9788959at2"/>
<sequence length="144" mass="16112">MKNILVTIELEDQSNIILEKATEIAAKFGAKVWLVHIAAPEPDFIGYGTGPQYIRDTLAQDLREEHRTLQRYADDMKTKGVEAEGLLVQGSTIETIIKESEKLNVDLIVIGHHKHGFLYNLFMAGTDESLIEQSNIPVLTIPLN</sequence>
<dbReference type="PANTHER" id="PTHR46268">
    <property type="entry name" value="STRESS RESPONSE PROTEIN NHAX"/>
    <property type="match status" value="1"/>
</dbReference>
<protein>
    <recommendedName>
        <fullName evidence="2">Universal stress protein</fullName>
    </recommendedName>
</protein>
<dbReference type="CDD" id="cd00293">
    <property type="entry name" value="USP-like"/>
    <property type="match status" value="1"/>
</dbReference>
<dbReference type="RefSeq" id="WP_147100973.1">
    <property type="nucleotide sequence ID" value="NZ_VOOS01000004.1"/>
</dbReference>
<dbReference type="Pfam" id="PF00582">
    <property type="entry name" value="Usp"/>
    <property type="match status" value="1"/>
</dbReference>
<evidence type="ECO:0000313" key="5">
    <source>
        <dbReference type="Proteomes" id="UP000321721"/>
    </source>
</evidence>
<dbReference type="InterPro" id="IPR006015">
    <property type="entry name" value="Universal_stress_UspA"/>
</dbReference>
<dbReference type="PRINTS" id="PR01438">
    <property type="entry name" value="UNVRSLSTRESS"/>
</dbReference>
<evidence type="ECO:0000313" key="4">
    <source>
        <dbReference type="EMBL" id="TXB64728.1"/>
    </source>
</evidence>
<evidence type="ECO:0000256" key="1">
    <source>
        <dbReference type="ARBA" id="ARBA00008791"/>
    </source>
</evidence>
<gene>
    <name evidence="4" type="ORF">FRY74_09765</name>
</gene>
<dbReference type="SUPFAM" id="SSF52402">
    <property type="entry name" value="Adenine nucleotide alpha hydrolases-like"/>
    <property type="match status" value="1"/>
</dbReference>
<comment type="subcellular location">
    <subcellularLocation>
        <location evidence="2">Cytoplasm</location>
    </subcellularLocation>
</comment>
<dbReference type="GO" id="GO:0005737">
    <property type="term" value="C:cytoplasm"/>
    <property type="evidence" value="ECO:0007669"/>
    <property type="project" value="UniProtKB-SubCell"/>
</dbReference>
<evidence type="ECO:0000256" key="2">
    <source>
        <dbReference type="PIRNR" id="PIRNR006276"/>
    </source>
</evidence>
<name>A0A5C6RR28_9FLAO</name>
<dbReference type="PIRSF" id="PIRSF006276">
    <property type="entry name" value="UspA"/>
    <property type="match status" value="1"/>
</dbReference>
<dbReference type="Gene3D" id="3.40.50.620">
    <property type="entry name" value="HUPs"/>
    <property type="match status" value="1"/>
</dbReference>
<organism evidence="4 5">
    <name type="scientific">Vicingus serpentipes</name>
    <dbReference type="NCBI Taxonomy" id="1926625"/>
    <lineage>
        <taxon>Bacteria</taxon>
        <taxon>Pseudomonadati</taxon>
        <taxon>Bacteroidota</taxon>
        <taxon>Flavobacteriia</taxon>
        <taxon>Flavobacteriales</taxon>
        <taxon>Vicingaceae</taxon>
        <taxon>Vicingus</taxon>
    </lineage>
</organism>
<keyword evidence="5" id="KW-1185">Reference proteome</keyword>
<dbReference type="EMBL" id="VOOS01000004">
    <property type="protein sequence ID" value="TXB64728.1"/>
    <property type="molecule type" value="Genomic_DNA"/>
</dbReference>
<dbReference type="InterPro" id="IPR006016">
    <property type="entry name" value="UspA"/>
</dbReference>
<dbReference type="PANTHER" id="PTHR46268:SF6">
    <property type="entry name" value="UNIVERSAL STRESS PROTEIN UP12"/>
    <property type="match status" value="1"/>
</dbReference>